<dbReference type="Proteomes" id="UP001649230">
    <property type="component" value="Chromosome"/>
</dbReference>
<evidence type="ECO:0000313" key="2">
    <source>
        <dbReference type="EMBL" id="UJF33575.1"/>
    </source>
</evidence>
<reference evidence="2 3" key="1">
    <citation type="journal article" date="2024" name="Int. J. Syst. Evol. Microbiol.">
        <title>Paenibacillus hexagrammi sp. nov., a novel bacterium isolated from the gut content of Hexagrammos agrammus.</title>
        <authorList>
            <person name="Jung H.K."/>
            <person name="Kim D.G."/>
            <person name="Zin H."/>
            <person name="Park J."/>
            <person name="Jung H."/>
            <person name="Kim Y.O."/>
            <person name="Kong H.J."/>
            <person name="Kim J.W."/>
            <person name="Kim Y.S."/>
        </authorList>
    </citation>
    <scope>NUCLEOTIDE SEQUENCE [LARGE SCALE GENOMIC DNA]</scope>
    <source>
        <strain evidence="2 3">YPD9-1</strain>
    </source>
</reference>
<dbReference type="EMBL" id="CP090978">
    <property type="protein sequence ID" value="UJF33575.1"/>
    <property type="molecule type" value="Genomic_DNA"/>
</dbReference>
<dbReference type="Gene3D" id="3.40.630.30">
    <property type="match status" value="1"/>
</dbReference>
<feature type="domain" description="N-acetyltransferase" evidence="1">
    <location>
        <begin position="32"/>
        <end position="233"/>
    </location>
</feature>
<protein>
    <submittedName>
        <fullName evidence="2">GNAT family N-acetyltransferase</fullName>
    </submittedName>
</protein>
<keyword evidence="3" id="KW-1185">Reference proteome</keyword>
<accession>A0ABY3SJ75</accession>
<organism evidence="2 3">
    <name type="scientific">Paenibacillus hexagrammi</name>
    <dbReference type="NCBI Taxonomy" id="2908839"/>
    <lineage>
        <taxon>Bacteria</taxon>
        <taxon>Bacillati</taxon>
        <taxon>Bacillota</taxon>
        <taxon>Bacilli</taxon>
        <taxon>Bacillales</taxon>
        <taxon>Paenibacillaceae</taxon>
        <taxon>Paenibacillus</taxon>
    </lineage>
</organism>
<evidence type="ECO:0000313" key="3">
    <source>
        <dbReference type="Proteomes" id="UP001649230"/>
    </source>
</evidence>
<evidence type="ECO:0000259" key="1">
    <source>
        <dbReference type="PROSITE" id="PS51186"/>
    </source>
</evidence>
<sequence>MKEPQISANSKRDKYVYFKSMYVFDGDRPVEAIIRNYTHDDFEALIDVQRESFPPPFPSELWWNKGQLHEHVTRFPEGALCVEIGGEIAGSMTGLRIHFDPSAEDHSWATVTDNGYIRTHRPDGDTLYIVDICIRPSYRKLGLGKWLMQSMYETVVGLGMTRLLGGGRMPGYHKAVDTLSVQEYVQAVLNGAIKDPVITFLLRCGRTPVQVVAQYLEDEDSCNYALLMEWRNPFIRQ</sequence>
<dbReference type="Pfam" id="PF00583">
    <property type="entry name" value="Acetyltransf_1"/>
    <property type="match status" value="1"/>
</dbReference>
<dbReference type="RefSeq" id="WP_235119946.1">
    <property type="nucleotide sequence ID" value="NZ_CP090978.1"/>
</dbReference>
<dbReference type="InterPro" id="IPR016181">
    <property type="entry name" value="Acyl_CoA_acyltransferase"/>
</dbReference>
<dbReference type="InterPro" id="IPR000182">
    <property type="entry name" value="GNAT_dom"/>
</dbReference>
<dbReference type="PROSITE" id="PS51186">
    <property type="entry name" value="GNAT"/>
    <property type="match status" value="1"/>
</dbReference>
<name>A0ABY3SJ75_9BACL</name>
<gene>
    <name evidence="2" type="ORF">L0M14_29465</name>
</gene>
<proteinExistence type="predicted"/>
<dbReference type="CDD" id="cd04301">
    <property type="entry name" value="NAT_SF"/>
    <property type="match status" value="1"/>
</dbReference>
<dbReference type="SUPFAM" id="SSF55729">
    <property type="entry name" value="Acyl-CoA N-acyltransferases (Nat)"/>
    <property type="match status" value="1"/>
</dbReference>